<proteinExistence type="predicted"/>
<organism evidence="2">
    <name type="scientific">Mytilinidion resinicola</name>
    <dbReference type="NCBI Taxonomy" id="574789"/>
    <lineage>
        <taxon>Eukaryota</taxon>
        <taxon>Fungi</taxon>
        <taxon>Dikarya</taxon>
        <taxon>Ascomycota</taxon>
        <taxon>Pezizomycotina</taxon>
        <taxon>Dothideomycetes</taxon>
        <taxon>Pleosporomycetidae</taxon>
        <taxon>Mytilinidiales</taxon>
        <taxon>Mytilinidiaceae</taxon>
        <taxon>Mytilinidion</taxon>
    </lineage>
</organism>
<protein>
    <submittedName>
        <fullName evidence="2 4">Uncharacterized protein</fullName>
    </submittedName>
</protein>
<evidence type="ECO:0000313" key="4">
    <source>
        <dbReference type="RefSeq" id="XP_033584928.1"/>
    </source>
</evidence>
<reference evidence="4" key="2">
    <citation type="submission" date="2020-04" db="EMBL/GenBank/DDBJ databases">
        <authorList>
            <consortium name="NCBI Genome Project"/>
        </authorList>
    </citation>
    <scope>NUCLEOTIDE SEQUENCE</scope>
    <source>
        <strain evidence="4">CBS 304.34</strain>
    </source>
</reference>
<dbReference type="AlphaFoldDB" id="A0A6A6ZCB6"/>
<name>A0A6A6ZCB6_9PEZI</name>
<dbReference type="RefSeq" id="XP_033584928.1">
    <property type="nucleotide sequence ID" value="XM_033724844.1"/>
</dbReference>
<feature type="region of interest" description="Disordered" evidence="1">
    <location>
        <begin position="111"/>
        <end position="136"/>
    </location>
</feature>
<reference evidence="4" key="3">
    <citation type="submission" date="2025-04" db="UniProtKB">
        <authorList>
            <consortium name="RefSeq"/>
        </authorList>
    </citation>
    <scope>IDENTIFICATION</scope>
    <source>
        <strain evidence="4">CBS 304.34</strain>
    </source>
</reference>
<dbReference type="GeneID" id="54465737"/>
<sequence>MVSTINETSASSRPPICLCSGPRSWRGAKLPCVGCNDNPLQAWDFPFKLYTYKRTDTCPVYKAEHLIKACLDVCEWQYEKCCDGADTDDECTACEEQYRRRQKANRDLRYDRECGGRDPWEQKPCEDENENGMGSN</sequence>
<evidence type="ECO:0000256" key="1">
    <source>
        <dbReference type="SAM" id="MobiDB-lite"/>
    </source>
</evidence>
<feature type="compositionally biased region" description="Basic and acidic residues" evidence="1">
    <location>
        <begin position="111"/>
        <end position="126"/>
    </location>
</feature>
<reference evidence="2 4" key="1">
    <citation type="journal article" date="2020" name="Stud. Mycol.">
        <title>101 Dothideomycetes genomes: a test case for predicting lifestyles and emergence of pathogens.</title>
        <authorList>
            <person name="Haridas S."/>
            <person name="Albert R."/>
            <person name="Binder M."/>
            <person name="Bloem J."/>
            <person name="Labutti K."/>
            <person name="Salamov A."/>
            <person name="Andreopoulos B."/>
            <person name="Baker S."/>
            <person name="Barry K."/>
            <person name="Bills G."/>
            <person name="Bluhm B."/>
            <person name="Cannon C."/>
            <person name="Castanera R."/>
            <person name="Culley D."/>
            <person name="Daum C."/>
            <person name="Ezra D."/>
            <person name="Gonzalez J."/>
            <person name="Henrissat B."/>
            <person name="Kuo A."/>
            <person name="Liang C."/>
            <person name="Lipzen A."/>
            <person name="Lutzoni F."/>
            <person name="Magnuson J."/>
            <person name="Mondo S."/>
            <person name="Nolan M."/>
            <person name="Ohm R."/>
            <person name="Pangilinan J."/>
            <person name="Park H.-J."/>
            <person name="Ramirez L."/>
            <person name="Alfaro M."/>
            <person name="Sun H."/>
            <person name="Tritt A."/>
            <person name="Yoshinaga Y."/>
            <person name="Zwiers L.-H."/>
            <person name="Turgeon B."/>
            <person name="Goodwin S."/>
            <person name="Spatafora J."/>
            <person name="Crous P."/>
            <person name="Grigoriev I."/>
        </authorList>
    </citation>
    <scope>NUCLEOTIDE SEQUENCE</scope>
    <source>
        <strain evidence="2 4">CBS 304.34</strain>
    </source>
</reference>
<dbReference type="OrthoDB" id="5985073at2759"/>
<gene>
    <name evidence="2 4" type="ORF">BDZ99DRAFT_514185</name>
</gene>
<keyword evidence="3" id="KW-1185">Reference proteome</keyword>
<evidence type="ECO:0000313" key="2">
    <source>
        <dbReference type="EMBL" id="KAF2817964.1"/>
    </source>
</evidence>
<dbReference type="Proteomes" id="UP000504636">
    <property type="component" value="Unplaced"/>
</dbReference>
<dbReference type="EMBL" id="MU003692">
    <property type="protein sequence ID" value="KAF2817964.1"/>
    <property type="molecule type" value="Genomic_DNA"/>
</dbReference>
<evidence type="ECO:0000313" key="3">
    <source>
        <dbReference type="Proteomes" id="UP000504636"/>
    </source>
</evidence>
<accession>A0A6A6ZCB6</accession>